<dbReference type="Proteomes" id="UP000216840">
    <property type="component" value="Unassembled WGS sequence"/>
</dbReference>
<reference evidence="4 5" key="1">
    <citation type="submission" date="2017-05" db="EMBL/GenBank/DDBJ databases">
        <title>The draft genome sequence of Idiomarina salinarum WNB302.</title>
        <authorList>
            <person name="Sun Y."/>
            <person name="Chen B."/>
            <person name="Du Z."/>
        </authorList>
    </citation>
    <scope>NUCLEOTIDE SEQUENCE [LARGE SCALE GENOMIC DNA]</scope>
    <source>
        <strain evidence="4 5">WNB302</strain>
    </source>
</reference>
<organism evidence="4 5">
    <name type="scientific">Winogradskyella aurantia</name>
    <dbReference type="NCBI Taxonomy" id="1915063"/>
    <lineage>
        <taxon>Bacteria</taxon>
        <taxon>Pseudomonadati</taxon>
        <taxon>Bacteroidota</taxon>
        <taxon>Flavobacteriia</taxon>
        <taxon>Flavobacteriales</taxon>
        <taxon>Flavobacteriaceae</taxon>
        <taxon>Winogradskyella</taxon>
    </lineage>
</organism>
<dbReference type="CDD" id="cd03794">
    <property type="entry name" value="GT4_WbuB-like"/>
    <property type="match status" value="1"/>
</dbReference>
<dbReference type="GO" id="GO:0016758">
    <property type="term" value="F:hexosyltransferase activity"/>
    <property type="evidence" value="ECO:0007669"/>
    <property type="project" value="TreeGrafter"/>
</dbReference>
<sequence>MKNITIIGVNYYPEDSAIGLYTTQKAEYLTQRGFNVSVITGFPYYPYWRINEDYKQKDKYYVEKINGVSVYRYKQYVPQNPTFVKRIKHILSFTIGSLSNLNKVPKPAVVIAIVPFTSAIFLGWLLKLKYKSKLWVHIQDFEFDAALESGLVNKNKSIIFKFLFFVERFLLKRADVLSTISKGMMEKLERKTKKKGFYLTNWLDTDIFNKQFNEPHPYLSDKNTFKILYSGNIGAKQDWDVFFLLLDKLKKHEKIEVIVVGEGANRKFVEAKLKDYKFTQYYKPVPFSQLPQLLASADLHVLFQKDNVIDTVMPSKILGMMGSGNPSIVTGNLDSEVKVIFEYASAGYYYSNNQLNEIVEKLLKLKMDSRLRNELGNSAKDYVNEFYSKEAVMTNFMNELERVLS</sequence>
<gene>
    <name evidence="4" type="ORF">CA834_01490</name>
</gene>
<protein>
    <submittedName>
        <fullName evidence="4">Colanic acid biosynthesis glycosyltransferase WcaI</fullName>
    </submittedName>
</protein>
<evidence type="ECO:0000256" key="1">
    <source>
        <dbReference type="SAM" id="Phobius"/>
    </source>
</evidence>
<proteinExistence type="predicted"/>
<dbReference type="AlphaFoldDB" id="A0A265UZQ8"/>
<dbReference type="Pfam" id="PF13579">
    <property type="entry name" value="Glyco_trans_4_4"/>
    <property type="match status" value="1"/>
</dbReference>
<keyword evidence="1" id="KW-0472">Membrane</keyword>
<keyword evidence="5" id="KW-1185">Reference proteome</keyword>
<keyword evidence="4" id="KW-0808">Transferase</keyword>
<dbReference type="RefSeq" id="WP_094966889.1">
    <property type="nucleotide sequence ID" value="NZ_NGJN01000001.1"/>
</dbReference>
<evidence type="ECO:0000313" key="5">
    <source>
        <dbReference type="Proteomes" id="UP000216840"/>
    </source>
</evidence>
<dbReference type="Gene3D" id="3.40.50.2000">
    <property type="entry name" value="Glycogen Phosphorylase B"/>
    <property type="match status" value="2"/>
</dbReference>
<evidence type="ECO:0000259" key="2">
    <source>
        <dbReference type="Pfam" id="PF00534"/>
    </source>
</evidence>
<dbReference type="InterPro" id="IPR050194">
    <property type="entry name" value="Glycosyltransferase_grp1"/>
</dbReference>
<accession>A0A265UZQ8</accession>
<evidence type="ECO:0000259" key="3">
    <source>
        <dbReference type="Pfam" id="PF13579"/>
    </source>
</evidence>
<feature type="transmembrane region" description="Helical" evidence="1">
    <location>
        <begin position="108"/>
        <end position="126"/>
    </location>
</feature>
<keyword evidence="1" id="KW-1133">Transmembrane helix</keyword>
<feature type="domain" description="Glycosyltransferase subfamily 4-like N-terminal" evidence="3">
    <location>
        <begin position="18"/>
        <end position="190"/>
    </location>
</feature>
<evidence type="ECO:0000313" key="4">
    <source>
        <dbReference type="EMBL" id="OZV70814.1"/>
    </source>
</evidence>
<dbReference type="EMBL" id="NGJN01000001">
    <property type="protein sequence ID" value="OZV70814.1"/>
    <property type="molecule type" value="Genomic_DNA"/>
</dbReference>
<dbReference type="NCBIfam" id="NF007640">
    <property type="entry name" value="PRK10307.1"/>
    <property type="match status" value="1"/>
</dbReference>
<dbReference type="PANTHER" id="PTHR45947">
    <property type="entry name" value="SULFOQUINOVOSYL TRANSFERASE SQD2"/>
    <property type="match status" value="1"/>
</dbReference>
<dbReference type="InterPro" id="IPR001296">
    <property type="entry name" value="Glyco_trans_1"/>
</dbReference>
<comment type="caution">
    <text evidence="4">The sequence shown here is derived from an EMBL/GenBank/DDBJ whole genome shotgun (WGS) entry which is preliminary data.</text>
</comment>
<keyword evidence="1" id="KW-0812">Transmembrane</keyword>
<name>A0A265UZQ8_9FLAO</name>
<dbReference type="Pfam" id="PF00534">
    <property type="entry name" value="Glycos_transf_1"/>
    <property type="match status" value="1"/>
</dbReference>
<dbReference type="InterPro" id="IPR028098">
    <property type="entry name" value="Glyco_trans_4-like_N"/>
</dbReference>
<dbReference type="OrthoDB" id="9811902at2"/>
<dbReference type="SUPFAM" id="SSF53756">
    <property type="entry name" value="UDP-Glycosyltransferase/glycogen phosphorylase"/>
    <property type="match status" value="1"/>
</dbReference>
<feature type="domain" description="Glycosyl transferase family 1" evidence="2">
    <location>
        <begin position="217"/>
        <end position="380"/>
    </location>
</feature>
<dbReference type="PANTHER" id="PTHR45947:SF3">
    <property type="entry name" value="SULFOQUINOVOSYL TRANSFERASE SQD2"/>
    <property type="match status" value="1"/>
</dbReference>